<evidence type="ECO:0000259" key="2">
    <source>
        <dbReference type="Pfam" id="PF16571"/>
    </source>
</evidence>
<gene>
    <name evidence="3" type="ORF">RGB73_24300</name>
</gene>
<dbReference type="InterPro" id="IPR010841">
    <property type="entry name" value="EF-G-binding_N"/>
</dbReference>
<evidence type="ECO:0000313" key="3">
    <source>
        <dbReference type="EMBL" id="WNC13774.1"/>
    </source>
</evidence>
<organism evidence="3 4">
    <name type="scientific">Brevibacillus brevis</name>
    <name type="common">Bacillus brevis</name>
    <dbReference type="NCBI Taxonomy" id="1393"/>
    <lineage>
        <taxon>Bacteria</taxon>
        <taxon>Bacillati</taxon>
        <taxon>Bacillota</taxon>
        <taxon>Bacilli</taxon>
        <taxon>Bacillales</taxon>
        <taxon>Paenibacillaceae</taxon>
        <taxon>Brevibacillus</taxon>
    </lineage>
</organism>
<proteinExistence type="predicted"/>
<dbReference type="Gene3D" id="1.20.1280.250">
    <property type="match status" value="1"/>
</dbReference>
<dbReference type="Pfam" id="PF07299">
    <property type="entry name" value="EF-G-binding_N"/>
    <property type="match status" value="1"/>
</dbReference>
<dbReference type="InterPro" id="IPR038344">
    <property type="entry name" value="EF-G_N_sf"/>
</dbReference>
<feature type="domain" description="Elongation factor G-binding protein N-terminal" evidence="1">
    <location>
        <begin position="7"/>
        <end position="89"/>
    </location>
</feature>
<dbReference type="EMBL" id="CP134050">
    <property type="protein sequence ID" value="WNC13774.1"/>
    <property type="molecule type" value="Genomic_DNA"/>
</dbReference>
<accession>A0ABY9T1N7</accession>
<protein>
    <submittedName>
        <fullName evidence="3">FusB/FusC family EF-G-binding protein</fullName>
    </submittedName>
</protein>
<name>A0ABY9T1N7_BREBE</name>
<evidence type="ECO:0000259" key="1">
    <source>
        <dbReference type="Pfam" id="PF07299"/>
    </source>
</evidence>
<reference evidence="3 4" key="1">
    <citation type="submission" date="2023-09" db="EMBL/GenBank/DDBJ databases">
        <title>Complete Genome and Methylome dissection of Bacillus brevis NEB573 original source of BbsI restriction endonuclease.</title>
        <authorList>
            <person name="Fomenkov A."/>
            <person name="Roberts R.D."/>
        </authorList>
    </citation>
    <scope>NUCLEOTIDE SEQUENCE [LARGE SCALE GENOMIC DNA]</scope>
    <source>
        <strain evidence="3 4">NEB573</strain>
    </source>
</reference>
<dbReference type="Pfam" id="PF16571">
    <property type="entry name" value="FBP_C"/>
    <property type="match status" value="1"/>
</dbReference>
<feature type="domain" description="Elongation factor G-binding protein C-terminal treble-clef zinc-finger" evidence="2">
    <location>
        <begin position="103"/>
        <end position="205"/>
    </location>
</feature>
<sequence>MRTLNPFLRSYQYNYIKAQTKILLNGLAATSDPNVARARKDIAVENVLSLLPDMNEEQKALLIQIGDIQENADAKRFLSQLQPLVLPFPTVTEQTIKKLFPKAKKLKAPAMKDINLTELTYMSWHDDGTQRKYIIAEVGGKFYGFHGTFAPMNKKSVCALCNRFEEVGMFLSEVKSSGDGSYTKRGNYICQDGQTCNHNIISNEKLDDFVRMMIE</sequence>
<dbReference type="InterPro" id="IPR032330">
    <property type="entry name" value="EF-G-binding_C"/>
</dbReference>
<dbReference type="CDD" id="cd16342">
    <property type="entry name" value="FusC_FusB"/>
    <property type="match status" value="1"/>
</dbReference>
<keyword evidence="4" id="KW-1185">Reference proteome</keyword>
<evidence type="ECO:0000313" key="4">
    <source>
        <dbReference type="Proteomes" id="UP001256827"/>
    </source>
</evidence>
<dbReference type="Proteomes" id="UP001256827">
    <property type="component" value="Chromosome"/>
</dbReference>